<sequence>MGKIYVIHENDEWTDHLTKRLEELELPYELWHLNEGTIDLTQDPPEGVFYNRMSASSHTRDHRFAPEYAEAVLSWLERHGRTVINGSRALRLEVSKVNQYMALNELNITTPKTVASIGKAQIIEAAKKLDLPSFITKHNRAGKGQGVQLFHSMEALDEYVYGDGFDEPVDGITLVQQYIEAPEPYIVRHEFVGGKFLYAVKVDTSEGFELCPADACKIEDMYCPTDKPETTPGAKFQVLEGYYDPIIKKYEQFLQQNDIQVAGIEAIQDKNGEMYTYDVNTNTNYNTDAERVASIFGMLELARYLGNQLETVKAKQTNAG</sequence>
<keyword evidence="1" id="KW-0067">ATP-binding</keyword>
<keyword evidence="4" id="KW-1185">Reference proteome</keyword>
<dbReference type="GO" id="GO:0016874">
    <property type="term" value="F:ligase activity"/>
    <property type="evidence" value="ECO:0007669"/>
    <property type="project" value="UniProtKB-KW"/>
</dbReference>
<dbReference type="InterPro" id="IPR011761">
    <property type="entry name" value="ATP-grasp"/>
</dbReference>
<keyword evidence="1" id="KW-0547">Nucleotide-binding</keyword>
<dbReference type="PROSITE" id="PS50975">
    <property type="entry name" value="ATP_GRASP"/>
    <property type="match status" value="1"/>
</dbReference>
<accession>A0ABW2K999</accession>
<dbReference type="PANTHER" id="PTHR21621">
    <property type="entry name" value="RIBOSOMAL PROTEIN S6 MODIFICATION PROTEIN"/>
    <property type="match status" value="1"/>
</dbReference>
<dbReference type="RefSeq" id="WP_289215125.1">
    <property type="nucleotide sequence ID" value="NZ_JAPVRC010000002.1"/>
</dbReference>
<reference evidence="4" key="1">
    <citation type="journal article" date="2019" name="Int. J. Syst. Evol. Microbiol.">
        <title>The Global Catalogue of Microorganisms (GCM) 10K type strain sequencing project: providing services to taxonomists for standard genome sequencing and annotation.</title>
        <authorList>
            <consortium name="The Broad Institute Genomics Platform"/>
            <consortium name="The Broad Institute Genome Sequencing Center for Infectious Disease"/>
            <person name="Wu L."/>
            <person name="Ma J."/>
        </authorList>
    </citation>
    <scope>NUCLEOTIDE SEQUENCE [LARGE SCALE GENOMIC DNA]</scope>
    <source>
        <strain evidence="4">CCUG 73951</strain>
    </source>
</reference>
<evidence type="ECO:0000313" key="4">
    <source>
        <dbReference type="Proteomes" id="UP001596494"/>
    </source>
</evidence>
<dbReference type="SUPFAM" id="SSF56059">
    <property type="entry name" value="Glutathione synthetase ATP-binding domain-like"/>
    <property type="match status" value="1"/>
</dbReference>
<evidence type="ECO:0000256" key="1">
    <source>
        <dbReference type="PROSITE-ProRule" id="PRU00409"/>
    </source>
</evidence>
<dbReference type="PANTHER" id="PTHR21621:SF0">
    <property type="entry name" value="BETA-CITRYLGLUTAMATE SYNTHASE B-RELATED"/>
    <property type="match status" value="1"/>
</dbReference>
<keyword evidence="3" id="KW-0436">Ligase</keyword>
<dbReference type="EMBL" id="JBHTBY010000017">
    <property type="protein sequence ID" value="MFC7322760.1"/>
    <property type="molecule type" value="Genomic_DNA"/>
</dbReference>
<protein>
    <submittedName>
        <fullName evidence="3">RimK family alpha-L-glutamate ligase</fullName>
    </submittedName>
</protein>
<feature type="domain" description="ATP-grasp" evidence="2">
    <location>
        <begin position="100"/>
        <end position="310"/>
    </location>
</feature>
<name>A0ABW2K999_9BACI</name>
<dbReference type="Proteomes" id="UP001596494">
    <property type="component" value="Unassembled WGS sequence"/>
</dbReference>
<comment type="caution">
    <text evidence="3">The sequence shown here is derived from an EMBL/GenBank/DDBJ whole genome shotgun (WGS) entry which is preliminary data.</text>
</comment>
<organism evidence="3 4">
    <name type="scientific">Halobacillus campisalis</name>
    <dbReference type="NCBI Taxonomy" id="435909"/>
    <lineage>
        <taxon>Bacteria</taxon>
        <taxon>Bacillati</taxon>
        <taxon>Bacillota</taxon>
        <taxon>Bacilli</taxon>
        <taxon>Bacillales</taxon>
        <taxon>Bacillaceae</taxon>
        <taxon>Halobacillus</taxon>
    </lineage>
</organism>
<gene>
    <name evidence="3" type="ORF">ACFQMN_17995</name>
</gene>
<evidence type="ECO:0000259" key="2">
    <source>
        <dbReference type="PROSITE" id="PS50975"/>
    </source>
</evidence>
<proteinExistence type="predicted"/>
<evidence type="ECO:0000313" key="3">
    <source>
        <dbReference type="EMBL" id="MFC7322760.1"/>
    </source>
</evidence>